<evidence type="ECO:0000259" key="5">
    <source>
        <dbReference type="Pfam" id="PF21075"/>
    </source>
</evidence>
<dbReference type="InterPro" id="IPR049064">
    <property type="entry name" value="NAD_Glu_DH_ACT3"/>
</dbReference>
<proteinExistence type="predicted"/>
<dbReference type="GO" id="GO:0004352">
    <property type="term" value="F:glutamate dehydrogenase (NAD+) activity"/>
    <property type="evidence" value="ECO:0007669"/>
    <property type="project" value="UniProtKB-EC"/>
</dbReference>
<dbReference type="InterPro" id="IPR049059">
    <property type="entry name" value="NAD_Glu_DH_HM1"/>
</dbReference>
<dbReference type="GO" id="GO:0006538">
    <property type="term" value="P:L-glutamate catabolic process"/>
    <property type="evidence" value="ECO:0007669"/>
    <property type="project" value="InterPro"/>
</dbReference>
<name>A0AAP6JJC2_9GAMM</name>
<evidence type="ECO:0000256" key="2">
    <source>
        <dbReference type="SAM" id="MobiDB-lite"/>
    </source>
</evidence>
<evidence type="ECO:0000259" key="7">
    <source>
        <dbReference type="Pfam" id="PF21077"/>
    </source>
</evidence>
<feature type="domain" description="NAD-glutamate dehydrogenase ACT2" evidence="6">
    <location>
        <begin position="405"/>
        <end position="494"/>
    </location>
</feature>
<feature type="domain" description="NAD-glutamate dehydrogenase catalytic" evidence="3">
    <location>
        <begin position="725"/>
        <end position="1220"/>
    </location>
</feature>
<dbReference type="Pfam" id="PF05088">
    <property type="entry name" value="Bac_GDH_CD"/>
    <property type="match status" value="1"/>
</dbReference>
<dbReference type="Pfam" id="PF21078">
    <property type="entry name" value="GDH_HM3"/>
    <property type="match status" value="1"/>
</dbReference>
<feature type="domain" description="NAD-glutamate dehydrogenase ACT3" evidence="7">
    <location>
        <begin position="550"/>
        <end position="627"/>
    </location>
</feature>
<dbReference type="PIRSF" id="PIRSF036761">
    <property type="entry name" value="GDH_Mll4104"/>
    <property type="match status" value="1"/>
</dbReference>
<organism evidence="8 9">
    <name type="scientific">Natronospira elongata</name>
    <dbReference type="NCBI Taxonomy" id="3110268"/>
    <lineage>
        <taxon>Bacteria</taxon>
        <taxon>Pseudomonadati</taxon>
        <taxon>Pseudomonadota</taxon>
        <taxon>Gammaproteobacteria</taxon>
        <taxon>Natronospirales</taxon>
        <taxon>Natronospiraceae</taxon>
        <taxon>Natronospira</taxon>
    </lineage>
</organism>
<dbReference type="InterPro" id="IPR049058">
    <property type="entry name" value="NAD_Glu_DH_HM2"/>
</dbReference>
<dbReference type="InterPro" id="IPR028971">
    <property type="entry name" value="NAD-GDH_cat"/>
</dbReference>
<dbReference type="InterPro" id="IPR048381">
    <property type="entry name" value="GDH_C"/>
</dbReference>
<reference evidence="8 9" key="1">
    <citation type="submission" date="2023-12" db="EMBL/GenBank/DDBJ databases">
        <title>Whole-genome sequencing of halo(alkali)philic microorganisms from hypersaline lakes.</title>
        <authorList>
            <person name="Sorokin D.Y."/>
            <person name="Merkel A.Y."/>
            <person name="Messina E."/>
            <person name="Yakimov M."/>
        </authorList>
    </citation>
    <scope>NUCLEOTIDE SEQUENCE [LARGE SCALE GENOMIC DNA]</scope>
    <source>
        <strain evidence="8 9">AB-CW1</strain>
    </source>
</reference>
<keyword evidence="1 8" id="KW-0560">Oxidoreductase</keyword>
<dbReference type="Gene3D" id="3.40.50.720">
    <property type="entry name" value="NAD(P)-binding Rossmann-like Domain"/>
    <property type="match status" value="1"/>
</dbReference>
<evidence type="ECO:0000256" key="1">
    <source>
        <dbReference type="ARBA" id="ARBA00023002"/>
    </source>
</evidence>
<feature type="region of interest" description="Disordered" evidence="2">
    <location>
        <begin position="66"/>
        <end position="85"/>
    </location>
</feature>
<dbReference type="RefSeq" id="WP_346052917.1">
    <property type="nucleotide sequence ID" value="NZ_JAYGII010000040.1"/>
</dbReference>
<evidence type="ECO:0000259" key="3">
    <source>
        <dbReference type="Pfam" id="PF05088"/>
    </source>
</evidence>
<dbReference type="SUPFAM" id="SSF53223">
    <property type="entry name" value="Aminoacid dehydrogenase-like, N-terminal domain"/>
    <property type="match status" value="1"/>
</dbReference>
<protein>
    <submittedName>
        <fullName evidence="8">NAD-glutamate dehydrogenase</fullName>
        <ecNumber evidence="8">1.4.1.2</ecNumber>
    </submittedName>
</protein>
<dbReference type="EC" id="1.4.1.2" evidence="8"/>
<dbReference type="InterPro" id="IPR036291">
    <property type="entry name" value="NAD(P)-bd_dom_sf"/>
</dbReference>
<dbReference type="InterPro" id="IPR024727">
    <property type="entry name" value="NAD_Glu_DH_N_ACT1"/>
</dbReference>
<dbReference type="Pfam" id="PF21074">
    <property type="entry name" value="GDH_C"/>
    <property type="match status" value="1"/>
</dbReference>
<evidence type="ECO:0000259" key="6">
    <source>
        <dbReference type="Pfam" id="PF21076"/>
    </source>
</evidence>
<dbReference type="InterPro" id="IPR049062">
    <property type="entry name" value="NAD_Glu_DH_ACT2"/>
</dbReference>
<evidence type="ECO:0000259" key="4">
    <source>
        <dbReference type="Pfam" id="PF21074"/>
    </source>
</evidence>
<dbReference type="PANTHER" id="PTHR43403:SF1">
    <property type="entry name" value="NAD-SPECIFIC GLUTAMATE DEHYDROGENASE"/>
    <property type="match status" value="1"/>
</dbReference>
<evidence type="ECO:0000313" key="9">
    <source>
        <dbReference type="Proteomes" id="UP001302316"/>
    </source>
</evidence>
<accession>A0AAP6JJC2</accession>
<dbReference type="EMBL" id="JAYGII010000040">
    <property type="protein sequence ID" value="MEA5446574.1"/>
    <property type="molecule type" value="Genomic_DNA"/>
</dbReference>
<dbReference type="Pfam" id="PF21073">
    <property type="entry name" value="GDH_HM1"/>
    <property type="match status" value="1"/>
</dbReference>
<dbReference type="Pfam" id="PF21079">
    <property type="entry name" value="GDH_HM2"/>
    <property type="match status" value="1"/>
</dbReference>
<keyword evidence="9" id="KW-1185">Reference proteome</keyword>
<feature type="domain" description="NAD-glutamate dehydrogenase N-terminal ACT1" evidence="5">
    <location>
        <begin position="35"/>
        <end position="179"/>
    </location>
</feature>
<evidence type="ECO:0000313" key="8">
    <source>
        <dbReference type="EMBL" id="MEA5446574.1"/>
    </source>
</evidence>
<dbReference type="InterPro" id="IPR049056">
    <property type="entry name" value="NAD_Glu_DH_HM3"/>
</dbReference>
<gene>
    <name evidence="8" type="ORF">VCB98_12175</name>
</gene>
<feature type="domain" description="NAD-specific glutamate dehydrogenase C-terminal" evidence="4">
    <location>
        <begin position="1265"/>
        <end position="1603"/>
    </location>
</feature>
<dbReference type="SUPFAM" id="SSF51735">
    <property type="entry name" value="NAD(P)-binding Rossmann-fold domains"/>
    <property type="match status" value="1"/>
</dbReference>
<comment type="caution">
    <text evidence="8">The sequence shown here is derived from an EMBL/GenBank/DDBJ whole genome shotgun (WGS) entry which is preliminary data.</text>
</comment>
<dbReference type="InterPro" id="IPR007780">
    <property type="entry name" value="NAD_Glu_DH_bac"/>
</dbReference>
<dbReference type="Pfam" id="PF21075">
    <property type="entry name" value="GDH_ACT1"/>
    <property type="match status" value="1"/>
</dbReference>
<dbReference type="InterPro" id="IPR046346">
    <property type="entry name" value="Aminoacid_DH-like_N_sf"/>
</dbReference>
<dbReference type="GO" id="GO:0004069">
    <property type="term" value="F:L-aspartate:2-oxoglutarate aminotransferase activity"/>
    <property type="evidence" value="ECO:0007669"/>
    <property type="project" value="InterPro"/>
</dbReference>
<dbReference type="PANTHER" id="PTHR43403">
    <property type="entry name" value="NAD-SPECIFIC GLUTAMATE DEHYDROGENASE"/>
    <property type="match status" value="1"/>
</dbReference>
<sequence>MAAKKTTTKRTRIKQILSAAQDSLGERYNEQYEGFIRHYFNAVAQEDLSDREPKDLAGAALAHRRFGRDRKPGEPAVRVYNPDSSRDGWESQHTVVEIITDDMPFLVDSLSMALNRQGFTIHLTVHPLIQVDRTPKGRLRASGEPGDDMGDKTLVESWQQIEIDRETDEERLNGLREELLRVLDDVRLSVQDWSKMRQKANEIRVQLETEPPQTSSNIREIISFLDWMESNHFTFLGYREYKLVEDGDHLALEPKDKTGLGILRNRPSESPRRLLPDEVGEKARSSELLVITKANSFATVHRPSYLDYVGIKTFDEDGNVTGERRFLGLFTSSAYSRSPRDIPILRKKVEAVIKKARLPDASHAGKALLHILETYPRDELFQSSVDELYEISTGIVQLQERQRVKLFIRRDAFGRFYSCLAYVPRERYNTQVRENIQAILKSELNGLSTESTVEIDESILARAHIIVRTEPWTAPEFNIADIEARIEDVVRSWQDHLRDVLVERLGEEHGLKLHHRYANCFPAAYREDVKPAAAAYDIVKMDRLRDDDSIRMSLYQPDSHLKNLLRFKIFRREQPIPISDILPMLENMGLKVISERPYEVEMGDLSIVWIQDVEMILASGEGIDLEAVRDKFQQAFEQTWQDGTENDGFNRLILSAGLDWRQVTILRAYCKYLSQTGLPFSQTYMEDTLVENSELAGKLARLFEIAFDPQESEARDQRYHDLCQEISQSLEAVASLDADRILRAYLGVIRATLRTNFYQTGSDGNWKSYTSFKFDPAKVPELPLPRPAYEIFLYSPRVEGVHLRGGKVARGGLRWSDRREDFRTEVLGLMKAQQVKNTLIVPMGAKGGFVVKQPPRKADRASMMAEVESCYKDFIRGLLDITDNLKDGEVIPPRNCVRHDDDDPYLVVAADKGTATFSDLANQVAAEYDFWLGDAFASGGSVGYDHKKMGITAKGAWESVKRHFREMGIDCQNQDFSVVGIGDMGGDVFGNGMLLSRHIKLKAAFNHMHIFLDPDPDPAASFQERDRLFKLPRSTWDDYDKSLISKGGGIYSRSAKSITLSREVREMLDVEESRMTPQELIRAILKAPVDLIWNGGIGTYVKSVDESHADVGDRANDGVRVNGSALRCRVVGEGGNLGLTQLGRIEYAQRGGRINTDFIDNSGGVDCSDREVNIKILLSMVMAEGGLKRKQRDNLFMDMTAEVSHQVLRDNYLQTQALSFTEAQAASRLNEHVHLLRILERRGDLNRSLEYLPDDEGIGLLRKSGKGLTRPELSILLAYAKNDIYADLLASDVPEDAYLSGELINYFPSPLRDRYQAQMEQHRLRREIIATSITNSMVNRMGPSFSQRMRDDTGADHASVARAYTIAREAYAVRELWEGIEALDNKVPASVQVSMMVQLGRLLRNATRWLLNRPERRLDIAERVDYFAPGIAELRDTLMELLPESEIRRLGQNIQQLVDMGVPEPLARNVAAADYLYSGLDLVEVARNRDLDMATAAKVYFDIGRHLHLDWIREEIEDLPAEGHWQSVARGTLRENLYGYRRDLTGIVLDDTLQEDLPANERADAWCAENDERVMHAMSIIRDMQNVGGLDFATVSVALQEIKKLAQVESA</sequence>
<dbReference type="Pfam" id="PF21077">
    <property type="entry name" value="GDH_ACT3"/>
    <property type="match status" value="1"/>
</dbReference>
<dbReference type="Pfam" id="PF21076">
    <property type="entry name" value="GDH_ACT2"/>
    <property type="match status" value="1"/>
</dbReference>
<dbReference type="Proteomes" id="UP001302316">
    <property type="component" value="Unassembled WGS sequence"/>
</dbReference>